<evidence type="ECO:0000313" key="13">
    <source>
        <dbReference type="Proteomes" id="UP000215155"/>
    </source>
</evidence>
<feature type="chain" id="PRO_5041642936" description="Beta-xylanase" evidence="10">
    <location>
        <begin position="23"/>
        <end position="742"/>
    </location>
</feature>
<dbReference type="PRINTS" id="PR00134">
    <property type="entry name" value="GLHYDRLASE10"/>
</dbReference>
<dbReference type="Pfam" id="PF00331">
    <property type="entry name" value="Glyco_hydro_10"/>
    <property type="match status" value="2"/>
</dbReference>
<evidence type="ECO:0000256" key="4">
    <source>
        <dbReference type="ARBA" id="ARBA00022729"/>
    </source>
</evidence>
<sequence>MKLKNINLGLGLVALLALSSCADDKFSEYRTDMTKNLKDYQYLNNYEPLKKYVEDMKAAGKCNPDFKLGIALEAAEFNKQELVYCLAGSNFNEMTAGNAMKMSSCVKDDGSTDFSLVKEFVKNAQDADMTIYGHTLAWHSQAANKYLKNLIKDKELPPDPNGGNKYLEIACGEAGANKWDKQISYVLPKALVKGQSYVMTVKVKASDGGTFAAWPIWEASDNKNQWGGSNDVQYMEDYDITNDYSTLKWEFTANFPIDKLQFVFGNVGGTISCDDFKLTKAGSDENLIENGDFAKESAHGWNPTGCTIKVASAAASKEVEQLVHEKTYTDGPFPFFAMGCEPPVVNGAIHFVPTGDWSQFFVMPGGENTLSEEGNYVVYLDLSASKDASGVELTMQNGWGGSDQQITVSVPVSAGRHTVKLQMPNIVGGNYDIILKPQTADATLDVHSVKVCQVKNLNSIPLTDEEKKNALTTAMGTWIDGMMEATDGYVTTWDVVNEAISGKVGADGFNELQHATNAPASDVANSFYWQDYLGDIDYVRTAVRDARKSFAEHNGDPSKLKLFINDYNLEGYGDQHAKLKSLIHWIGLWEDPNAEEPVVIDGIGTQMHVTCYGDATKQAKLQSDIEEMFKLMAKTGKLVKISELDMAYEDEAGTSVTFDKMTEEQHKQMRSFYTFIIQKYFELIPQAQQYGITQWCATDSPKDSGWRPGCPTGLWDSNYLRKHTYAGFAAGLGAPEYWKEAK</sequence>
<comment type="similarity">
    <text evidence="2 9">Belongs to the glycosyl hydrolase 10 (cellulase F) family.</text>
</comment>
<dbReference type="PROSITE" id="PS51257">
    <property type="entry name" value="PROKAR_LIPOPROTEIN"/>
    <property type="match status" value="1"/>
</dbReference>
<organism evidence="12 13">
    <name type="scientific">Segatella copri</name>
    <dbReference type="NCBI Taxonomy" id="165179"/>
    <lineage>
        <taxon>Bacteria</taxon>
        <taxon>Pseudomonadati</taxon>
        <taxon>Bacteroidota</taxon>
        <taxon>Bacteroidia</taxon>
        <taxon>Bacteroidales</taxon>
        <taxon>Prevotellaceae</taxon>
        <taxon>Segatella</taxon>
    </lineage>
</organism>
<keyword evidence="4 10" id="KW-0732">Signal</keyword>
<evidence type="ECO:0000256" key="5">
    <source>
        <dbReference type="ARBA" id="ARBA00022801"/>
    </source>
</evidence>
<keyword evidence="3" id="KW-0858">Xylan degradation</keyword>
<evidence type="ECO:0000256" key="10">
    <source>
        <dbReference type="SAM" id="SignalP"/>
    </source>
</evidence>
<reference evidence="12 13" key="1">
    <citation type="submission" date="2017-07" db="EMBL/GenBank/DDBJ databases">
        <title>Draft genome sequence of Prevotella copri isolated from the gut of healthy adult Indian.</title>
        <authorList>
            <person name="Das B."/>
            <person name="Bag S."/>
            <person name="Ghosh T.S."/>
        </authorList>
    </citation>
    <scope>NUCLEOTIDE SEQUENCE [LARGE SCALE GENOMIC DNA]</scope>
    <source>
        <strain evidence="12 13">Indica</strain>
    </source>
</reference>
<dbReference type="SUPFAM" id="SSF51445">
    <property type="entry name" value="(Trans)glycosidases"/>
    <property type="match status" value="1"/>
</dbReference>
<name>A0AA91YX89_9BACT</name>
<dbReference type="InterPro" id="IPR008979">
    <property type="entry name" value="Galactose-bd-like_sf"/>
</dbReference>
<evidence type="ECO:0000256" key="8">
    <source>
        <dbReference type="ARBA" id="ARBA00023326"/>
    </source>
</evidence>
<evidence type="ECO:0000256" key="9">
    <source>
        <dbReference type="RuleBase" id="RU361174"/>
    </source>
</evidence>
<accession>A0AA91YX89</accession>
<evidence type="ECO:0000259" key="11">
    <source>
        <dbReference type="SMART" id="SM00633"/>
    </source>
</evidence>
<dbReference type="RefSeq" id="WP_089543873.1">
    <property type="nucleotide sequence ID" value="NZ_NMPZ01000010.1"/>
</dbReference>
<protein>
    <recommendedName>
        <fullName evidence="9">Beta-xylanase</fullName>
        <ecNumber evidence="9">3.2.1.8</ecNumber>
    </recommendedName>
</protein>
<evidence type="ECO:0000256" key="1">
    <source>
        <dbReference type="ARBA" id="ARBA00000681"/>
    </source>
</evidence>
<comment type="catalytic activity">
    <reaction evidence="1 9">
        <text>Endohydrolysis of (1-&gt;4)-beta-D-xylosidic linkages in xylans.</text>
        <dbReference type="EC" id="3.2.1.8"/>
    </reaction>
</comment>
<evidence type="ECO:0000313" key="12">
    <source>
        <dbReference type="EMBL" id="OXL43996.1"/>
    </source>
</evidence>
<keyword evidence="8 9" id="KW-0624">Polysaccharide degradation</keyword>
<comment type="caution">
    <text evidence="12">The sequence shown here is derived from an EMBL/GenBank/DDBJ whole genome shotgun (WGS) entry which is preliminary data.</text>
</comment>
<dbReference type="SMART" id="SM00633">
    <property type="entry name" value="Glyco_10"/>
    <property type="match status" value="1"/>
</dbReference>
<dbReference type="EC" id="3.2.1.8" evidence="9"/>
<proteinExistence type="inferred from homology"/>
<evidence type="ECO:0000256" key="7">
    <source>
        <dbReference type="ARBA" id="ARBA00023295"/>
    </source>
</evidence>
<gene>
    <name evidence="12" type="ORF">CFT61_07680</name>
</gene>
<dbReference type="Gene3D" id="3.20.20.80">
    <property type="entry name" value="Glycosidases"/>
    <property type="match status" value="2"/>
</dbReference>
<feature type="domain" description="GH10" evidence="11">
    <location>
        <begin position="435"/>
        <end position="732"/>
    </location>
</feature>
<evidence type="ECO:0000256" key="3">
    <source>
        <dbReference type="ARBA" id="ARBA00022651"/>
    </source>
</evidence>
<dbReference type="AlphaFoldDB" id="A0AA91YX89"/>
<dbReference type="EMBL" id="NMPZ01000010">
    <property type="protein sequence ID" value="OXL43996.1"/>
    <property type="molecule type" value="Genomic_DNA"/>
</dbReference>
<dbReference type="Gene3D" id="2.60.120.260">
    <property type="entry name" value="Galactose-binding domain-like"/>
    <property type="match status" value="1"/>
</dbReference>
<evidence type="ECO:0000256" key="6">
    <source>
        <dbReference type="ARBA" id="ARBA00023277"/>
    </source>
</evidence>
<keyword evidence="6 9" id="KW-0119">Carbohydrate metabolism</keyword>
<keyword evidence="5 9" id="KW-0378">Hydrolase</keyword>
<dbReference type="PANTHER" id="PTHR31490">
    <property type="entry name" value="GLYCOSYL HYDROLASE"/>
    <property type="match status" value="1"/>
</dbReference>
<dbReference type="PANTHER" id="PTHR31490:SF88">
    <property type="entry name" value="BETA-XYLANASE"/>
    <property type="match status" value="1"/>
</dbReference>
<feature type="signal peptide" evidence="10">
    <location>
        <begin position="1"/>
        <end position="22"/>
    </location>
</feature>
<dbReference type="GO" id="GO:0045493">
    <property type="term" value="P:xylan catabolic process"/>
    <property type="evidence" value="ECO:0007669"/>
    <property type="project" value="UniProtKB-KW"/>
</dbReference>
<evidence type="ECO:0000256" key="2">
    <source>
        <dbReference type="ARBA" id="ARBA00007495"/>
    </source>
</evidence>
<dbReference type="InterPro" id="IPR044846">
    <property type="entry name" value="GH10"/>
</dbReference>
<dbReference type="InterPro" id="IPR017853">
    <property type="entry name" value="GH"/>
</dbReference>
<dbReference type="SUPFAM" id="SSF49785">
    <property type="entry name" value="Galactose-binding domain-like"/>
    <property type="match status" value="1"/>
</dbReference>
<dbReference type="GO" id="GO:0031176">
    <property type="term" value="F:endo-1,4-beta-xylanase activity"/>
    <property type="evidence" value="ECO:0007669"/>
    <property type="project" value="UniProtKB-EC"/>
</dbReference>
<dbReference type="InterPro" id="IPR001000">
    <property type="entry name" value="GH10_dom"/>
</dbReference>
<dbReference type="Proteomes" id="UP000215155">
    <property type="component" value="Unassembled WGS sequence"/>
</dbReference>
<keyword evidence="7 9" id="KW-0326">Glycosidase</keyword>